<dbReference type="eggNOG" id="ENOG502S75F">
    <property type="taxonomic scope" value="Eukaryota"/>
</dbReference>
<proteinExistence type="predicted"/>
<dbReference type="EMBL" id="AHAT01028900">
    <property type="status" value="NOT_ANNOTATED_CDS"/>
    <property type="molecule type" value="Genomic_DNA"/>
</dbReference>
<dbReference type="PANTHER" id="PTHR47620">
    <property type="entry name" value="CHROMOSOME 2 OPEN READING FRAME 66"/>
    <property type="match status" value="1"/>
</dbReference>
<protein>
    <submittedName>
        <fullName evidence="2">Uncharacterized protein</fullName>
    </submittedName>
</protein>
<dbReference type="OMA" id="NEDKWKP"/>
<dbReference type="InParanoid" id="W5MD63"/>
<organism evidence="2 3">
    <name type="scientific">Lepisosteus oculatus</name>
    <name type="common">Spotted gar</name>
    <dbReference type="NCBI Taxonomy" id="7918"/>
    <lineage>
        <taxon>Eukaryota</taxon>
        <taxon>Metazoa</taxon>
        <taxon>Chordata</taxon>
        <taxon>Craniata</taxon>
        <taxon>Vertebrata</taxon>
        <taxon>Euteleostomi</taxon>
        <taxon>Actinopterygii</taxon>
        <taxon>Neopterygii</taxon>
        <taxon>Holostei</taxon>
        <taxon>Semionotiformes</taxon>
        <taxon>Lepisosteidae</taxon>
        <taxon>Lepisosteus</taxon>
    </lineage>
</organism>
<dbReference type="InterPro" id="IPR031699">
    <property type="entry name" value="DUF4720"/>
</dbReference>
<feature type="signal peptide" evidence="1">
    <location>
        <begin position="1"/>
        <end position="26"/>
    </location>
</feature>
<sequence>LSPVKMLSLQVVVLCLSATLIAQGHCSPQGPPEKWKSLEIPSNRDLFFRTLQAYFIRRGVDMSKVSGRFPGDKMKAADPPPSLYAPDSLTSAFSDYLDKKDSFSAFLRG</sequence>
<keyword evidence="1" id="KW-0732">Signal</keyword>
<evidence type="ECO:0000313" key="3">
    <source>
        <dbReference type="Proteomes" id="UP000018468"/>
    </source>
</evidence>
<dbReference type="Bgee" id="ENSLOCG00000005251">
    <property type="expression patterns" value="Expressed in pharyngeal gill and 8 other cell types or tissues"/>
</dbReference>
<accession>W5MD63</accession>
<reference evidence="2" key="3">
    <citation type="submission" date="2025-09" db="UniProtKB">
        <authorList>
            <consortium name="Ensembl"/>
        </authorList>
    </citation>
    <scope>IDENTIFICATION</scope>
</reference>
<dbReference type="PANTHER" id="PTHR47620:SF1">
    <property type="entry name" value="GENE, 34066-RELATED"/>
    <property type="match status" value="1"/>
</dbReference>
<evidence type="ECO:0000313" key="2">
    <source>
        <dbReference type="Ensembl" id="ENSLOCP00000006322.1"/>
    </source>
</evidence>
<reference evidence="2" key="2">
    <citation type="submission" date="2025-08" db="UniProtKB">
        <authorList>
            <consortium name="Ensembl"/>
        </authorList>
    </citation>
    <scope>IDENTIFICATION</scope>
</reference>
<feature type="chain" id="PRO_5004865982" evidence="1">
    <location>
        <begin position="27"/>
        <end position="109"/>
    </location>
</feature>
<keyword evidence="3" id="KW-1185">Reference proteome</keyword>
<name>W5MD63_LEPOC</name>
<evidence type="ECO:0000256" key="1">
    <source>
        <dbReference type="SAM" id="SignalP"/>
    </source>
</evidence>
<dbReference type="HOGENOM" id="CLU_172228_0_0_1"/>
<dbReference type="Pfam" id="PF15846">
    <property type="entry name" value="DUF4720"/>
    <property type="match status" value="1"/>
</dbReference>
<dbReference type="Proteomes" id="UP000018468">
    <property type="component" value="Linkage group LG12"/>
</dbReference>
<dbReference type="AlphaFoldDB" id="W5MD63"/>
<dbReference type="STRING" id="7918.ENSLOCP00000006322"/>
<dbReference type="Ensembl" id="ENSLOCT00000006330.1">
    <property type="protein sequence ID" value="ENSLOCP00000006322.1"/>
    <property type="gene ID" value="ENSLOCG00000005251.1"/>
</dbReference>
<reference evidence="3" key="1">
    <citation type="submission" date="2011-12" db="EMBL/GenBank/DDBJ databases">
        <title>The Draft Genome of Lepisosteus oculatus.</title>
        <authorList>
            <consortium name="The Broad Institute Genome Assembly &amp; Analysis Group"/>
            <consortium name="Computational R&amp;D Group"/>
            <consortium name="and Sequencing Platform"/>
            <person name="Di Palma F."/>
            <person name="Alfoldi J."/>
            <person name="Johnson J."/>
            <person name="Berlin A."/>
            <person name="Gnerre S."/>
            <person name="Jaffe D."/>
            <person name="MacCallum I."/>
            <person name="Young S."/>
            <person name="Walker B.J."/>
            <person name="Lander E.S."/>
            <person name="Lindblad-Toh K."/>
        </authorList>
    </citation>
    <scope>NUCLEOTIDE SEQUENCE [LARGE SCALE GENOMIC DNA]</scope>
</reference>